<dbReference type="Proteomes" id="UP000018296">
    <property type="component" value="Unassembled WGS sequence"/>
</dbReference>
<dbReference type="PATRIC" id="fig|1395513.3.peg.456"/>
<reference evidence="1 2" key="1">
    <citation type="journal article" date="2013" name="Genome Announc.">
        <title>Genome Sequence of Sporolactobacillus laevolacticus DSM442, an Efficient Polymer-Grade D-Lactate Producer from Agricultural Waste Cottonseed as a Nitrogen Source.</title>
        <authorList>
            <person name="Wang H."/>
            <person name="Wang L."/>
            <person name="Ju J."/>
            <person name="Yu B."/>
            <person name="Ma Y."/>
        </authorList>
    </citation>
    <scope>NUCLEOTIDE SEQUENCE [LARGE SCALE GENOMIC DNA]</scope>
    <source>
        <strain evidence="1 2">DSM 442</strain>
    </source>
</reference>
<dbReference type="RefSeq" id="WP_023508763.1">
    <property type="nucleotide sequence ID" value="NZ_AWTC01000001.1"/>
</dbReference>
<protein>
    <recommendedName>
        <fullName evidence="3">NERD domain-containing protein</fullName>
    </recommendedName>
</protein>
<dbReference type="OrthoDB" id="2433183at2"/>
<dbReference type="STRING" id="1395513.P343_02260"/>
<name>V6J3I6_9BACL</name>
<dbReference type="EMBL" id="AWTC01000001">
    <property type="protein sequence ID" value="EST13721.1"/>
    <property type="molecule type" value="Genomic_DNA"/>
</dbReference>
<sequence>MAQLIKINQCVSRYQVDLRCYANRFTWLKKKRMEEWKERWENRLDIKTRTQQDDKYNKPLKIEFGNWMFEKQLDWSTRTAFEWSIRPDKIHAELWLRRILEGINDVSFFMYQPVLLTKSGPVQLDSVLITNDIICCVHPLKGEPGNVFRNVTQRKWCEMTNGVMRPLISPLISLRRTKAVVSAFLKSHDLASMKIEAAVYAPECYIEQTMSNYEADFIDRRNERDWFIRLDQHSLLMKREQLEAAELLLKHSETIADPRNADQNT</sequence>
<gene>
    <name evidence="1" type="ORF">P343_02260</name>
</gene>
<organism evidence="1 2">
    <name type="scientific">Sporolactobacillus laevolacticus DSM 442</name>
    <dbReference type="NCBI Taxonomy" id="1395513"/>
    <lineage>
        <taxon>Bacteria</taxon>
        <taxon>Bacillati</taxon>
        <taxon>Bacillota</taxon>
        <taxon>Bacilli</taxon>
        <taxon>Bacillales</taxon>
        <taxon>Sporolactobacillaceae</taxon>
        <taxon>Sporolactobacillus</taxon>
    </lineage>
</organism>
<dbReference type="AlphaFoldDB" id="V6J3I6"/>
<accession>V6J3I6</accession>
<comment type="caution">
    <text evidence="1">The sequence shown here is derived from an EMBL/GenBank/DDBJ whole genome shotgun (WGS) entry which is preliminary data.</text>
</comment>
<proteinExistence type="predicted"/>
<evidence type="ECO:0008006" key="3">
    <source>
        <dbReference type="Google" id="ProtNLM"/>
    </source>
</evidence>
<evidence type="ECO:0000313" key="2">
    <source>
        <dbReference type="Proteomes" id="UP000018296"/>
    </source>
</evidence>
<dbReference type="eggNOG" id="ENOG502ZBRG">
    <property type="taxonomic scope" value="Bacteria"/>
</dbReference>
<evidence type="ECO:0000313" key="1">
    <source>
        <dbReference type="EMBL" id="EST13721.1"/>
    </source>
</evidence>
<keyword evidence="2" id="KW-1185">Reference proteome</keyword>